<accession>A0A0L0F8L1</accession>
<organism evidence="1 2">
    <name type="scientific">Sphaeroforma arctica JP610</name>
    <dbReference type="NCBI Taxonomy" id="667725"/>
    <lineage>
        <taxon>Eukaryota</taxon>
        <taxon>Ichthyosporea</taxon>
        <taxon>Ichthyophonida</taxon>
        <taxon>Sphaeroforma</taxon>
    </lineage>
</organism>
<name>A0A0L0F8L1_9EUKA</name>
<gene>
    <name evidence="1" type="ORF">SARC_14384</name>
</gene>
<keyword evidence="2" id="KW-1185">Reference proteome</keyword>
<feature type="non-terminal residue" evidence="1">
    <location>
        <position position="63"/>
    </location>
</feature>
<feature type="non-terminal residue" evidence="1">
    <location>
        <position position="1"/>
    </location>
</feature>
<reference evidence="1 2" key="1">
    <citation type="submission" date="2011-02" db="EMBL/GenBank/DDBJ databases">
        <title>The Genome Sequence of Sphaeroforma arctica JP610.</title>
        <authorList>
            <consortium name="The Broad Institute Genome Sequencing Platform"/>
            <person name="Russ C."/>
            <person name="Cuomo C."/>
            <person name="Young S.K."/>
            <person name="Zeng Q."/>
            <person name="Gargeya S."/>
            <person name="Alvarado L."/>
            <person name="Berlin A."/>
            <person name="Chapman S.B."/>
            <person name="Chen Z."/>
            <person name="Freedman E."/>
            <person name="Gellesch M."/>
            <person name="Goldberg J."/>
            <person name="Griggs A."/>
            <person name="Gujja S."/>
            <person name="Heilman E."/>
            <person name="Heiman D."/>
            <person name="Howarth C."/>
            <person name="Mehta T."/>
            <person name="Neiman D."/>
            <person name="Pearson M."/>
            <person name="Roberts A."/>
            <person name="Saif S."/>
            <person name="Shea T."/>
            <person name="Shenoy N."/>
            <person name="Sisk P."/>
            <person name="Stolte C."/>
            <person name="Sykes S."/>
            <person name="White J."/>
            <person name="Yandava C."/>
            <person name="Burger G."/>
            <person name="Gray M.W."/>
            <person name="Holland P.W.H."/>
            <person name="King N."/>
            <person name="Lang F.B.F."/>
            <person name="Roger A.J."/>
            <person name="Ruiz-Trillo I."/>
            <person name="Haas B."/>
            <person name="Nusbaum C."/>
            <person name="Birren B."/>
        </authorList>
    </citation>
    <scope>NUCLEOTIDE SEQUENCE [LARGE SCALE GENOMIC DNA]</scope>
    <source>
        <strain evidence="1 2">JP610</strain>
    </source>
</reference>
<sequence length="63" mass="7369">VRFCNQLLAHQNENLKIEHVAEMFGADFDEYKVFAVFCARQQAATDLIEQEKANKPKFMKHLN</sequence>
<dbReference type="AlphaFoldDB" id="A0A0L0F8L1"/>
<dbReference type="EMBL" id="KQ246153">
    <property type="protein sequence ID" value="KNC73055.1"/>
    <property type="molecule type" value="Genomic_DNA"/>
</dbReference>
<dbReference type="RefSeq" id="XP_014146957.1">
    <property type="nucleotide sequence ID" value="XM_014291482.1"/>
</dbReference>
<dbReference type="Gene3D" id="1.20.900.10">
    <property type="entry name" value="Dbl homology (DH) domain"/>
    <property type="match status" value="1"/>
</dbReference>
<evidence type="ECO:0000313" key="1">
    <source>
        <dbReference type="EMBL" id="KNC73055.1"/>
    </source>
</evidence>
<dbReference type="InterPro" id="IPR035899">
    <property type="entry name" value="DBL_dom_sf"/>
</dbReference>
<proteinExistence type="predicted"/>
<dbReference type="GeneID" id="25914888"/>
<protein>
    <submittedName>
        <fullName evidence="1">Uncharacterized protein</fullName>
    </submittedName>
</protein>
<dbReference type="SUPFAM" id="SSF48065">
    <property type="entry name" value="DBL homology domain (DH-domain)"/>
    <property type="match status" value="1"/>
</dbReference>
<dbReference type="Proteomes" id="UP000054560">
    <property type="component" value="Unassembled WGS sequence"/>
</dbReference>
<evidence type="ECO:0000313" key="2">
    <source>
        <dbReference type="Proteomes" id="UP000054560"/>
    </source>
</evidence>